<comment type="subunit">
    <text evidence="4">Interacts with both the nontemplate DNA and the RNA polymerase (RNAP).</text>
</comment>
<evidence type="ECO:0000256" key="3">
    <source>
        <dbReference type="ARBA" id="ARBA00023163"/>
    </source>
</evidence>
<keyword evidence="7" id="KW-1185">Reference proteome</keyword>
<comment type="function">
    <text evidence="4">Enhances distal genes transcription elongation in a specialized subset of operons that encode extracytoplasmic components.</text>
</comment>
<dbReference type="RefSeq" id="WP_080050136.1">
    <property type="nucleotide sequence ID" value="NZ_CP020100.1"/>
</dbReference>
<evidence type="ECO:0000256" key="1">
    <source>
        <dbReference type="ARBA" id="ARBA00022814"/>
    </source>
</evidence>
<evidence type="ECO:0000313" key="6">
    <source>
        <dbReference type="EMBL" id="AQZ95268.1"/>
    </source>
</evidence>
<reference evidence="6 7" key="1">
    <citation type="submission" date="2017-03" db="EMBL/GenBank/DDBJ databases">
        <title>Complete genome sequence of the novel DNRA strain Pseudomonas sp. S-6-2 isolated from Chinese polluted river sediment. Journal of Biotechnology.</title>
        <authorList>
            <person name="Li J."/>
            <person name="Xiang F."/>
            <person name="Wang L."/>
            <person name="Xi L."/>
            <person name="Liu J."/>
        </authorList>
    </citation>
    <scope>NUCLEOTIDE SEQUENCE [LARGE SCALE GENOMIC DNA]</scope>
    <source>
        <strain evidence="6 7">S-6-2</strain>
    </source>
</reference>
<dbReference type="SUPFAM" id="SSF82679">
    <property type="entry name" value="N-utilization substance G protein NusG, N-terminal domain"/>
    <property type="match status" value="1"/>
</dbReference>
<dbReference type="GO" id="GO:0003677">
    <property type="term" value="F:DNA binding"/>
    <property type="evidence" value="ECO:0007669"/>
    <property type="project" value="UniProtKB-UniRule"/>
</dbReference>
<dbReference type="EMBL" id="CP020100">
    <property type="protein sequence ID" value="AQZ95268.1"/>
    <property type="molecule type" value="Genomic_DNA"/>
</dbReference>
<dbReference type="CDD" id="cd09892">
    <property type="entry name" value="NGN_SP_RfaH"/>
    <property type="match status" value="1"/>
</dbReference>
<comment type="similarity">
    <text evidence="4">Belongs to the RfaH family.</text>
</comment>
<dbReference type="Gene3D" id="3.30.70.940">
    <property type="entry name" value="NusG, N-terminal domain"/>
    <property type="match status" value="1"/>
</dbReference>
<dbReference type="Proteomes" id="UP000243488">
    <property type="component" value="Chromosome"/>
</dbReference>
<gene>
    <name evidence="4" type="primary">rfaH</name>
    <name evidence="6" type="ORF">BVH74_11120</name>
</gene>
<keyword evidence="3 4" id="KW-0804">Transcription</keyword>
<dbReference type="NCBIfam" id="NF006534">
    <property type="entry name" value="PRK09014.1"/>
    <property type="match status" value="1"/>
</dbReference>
<evidence type="ECO:0000313" key="7">
    <source>
        <dbReference type="Proteomes" id="UP000243488"/>
    </source>
</evidence>
<sequence>MSNTASSEWYLIQCKPRQELRAEENLRKQGFACLLPLCWTEKIRHGKRQLVQEPLFPGYLFINLCQLTDSWYSIRSTRGVRRLVTFGSLPVAISSPIIDGIQARLAQVGAKPLFQHGDSVVITEGPLKDLTAIFNCCDGEERAVILLTLLQREQAVKIRLGALKSIA</sequence>
<keyword evidence="2 4" id="KW-0805">Transcription regulation</keyword>
<accession>A0A1V0B5Q7</accession>
<organism evidence="6 7">
    <name type="scientific">Halopseudomonas phragmitis</name>
    <dbReference type="NCBI Taxonomy" id="1931241"/>
    <lineage>
        <taxon>Bacteria</taxon>
        <taxon>Pseudomonadati</taxon>
        <taxon>Pseudomonadota</taxon>
        <taxon>Gammaproteobacteria</taxon>
        <taxon>Pseudomonadales</taxon>
        <taxon>Pseudomonadaceae</taxon>
        <taxon>Halopseudomonas</taxon>
    </lineage>
</organism>
<dbReference type="GO" id="GO:0005829">
    <property type="term" value="C:cytosol"/>
    <property type="evidence" value="ECO:0007669"/>
    <property type="project" value="TreeGrafter"/>
</dbReference>
<keyword evidence="1 4" id="KW-0889">Transcription antitermination</keyword>
<dbReference type="InterPro" id="IPR008991">
    <property type="entry name" value="Translation_prot_SH3-like_sf"/>
</dbReference>
<dbReference type="HAMAP" id="MF_00951">
    <property type="entry name" value="RfaH"/>
    <property type="match status" value="1"/>
</dbReference>
<keyword evidence="4" id="KW-0238">DNA-binding</keyword>
<protein>
    <recommendedName>
        <fullName evidence="4">Transcription antitermination protein RfaH</fullName>
    </recommendedName>
</protein>
<evidence type="ECO:0000256" key="2">
    <source>
        <dbReference type="ARBA" id="ARBA00023015"/>
    </source>
</evidence>
<dbReference type="InterPro" id="IPR043425">
    <property type="entry name" value="NusG-like"/>
</dbReference>
<name>A0A1V0B5Q7_9GAMM</name>
<dbReference type="InterPro" id="IPR010215">
    <property type="entry name" value="Transcription_antiterm_RfaH"/>
</dbReference>
<dbReference type="InterPro" id="IPR006645">
    <property type="entry name" value="NGN-like_dom"/>
</dbReference>
<dbReference type="PANTHER" id="PTHR30265">
    <property type="entry name" value="RHO-INTERACTING TRANSCRIPTION TERMINATION FACTOR NUSG"/>
    <property type="match status" value="1"/>
</dbReference>
<dbReference type="InterPro" id="IPR036735">
    <property type="entry name" value="NGN_dom_sf"/>
</dbReference>
<evidence type="ECO:0000256" key="4">
    <source>
        <dbReference type="HAMAP-Rule" id="MF_00951"/>
    </source>
</evidence>
<evidence type="ECO:0000259" key="5">
    <source>
        <dbReference type="SMART" id="SM00738"/>
    </source>
</evidence>
<proteinExistence type="inferred from homology"/>
<dbReference type="KEGG" id="ppha:BVH74_11120"/>
<dbReference type="PANTHER" id="PTHR30265:SF7">
    <property type="entry name" value="TRANSCRIPTION ANTITERMINATION PROTEIN RFAH"/>
    <property type="match status" value="1"/>
</dbReference>
<dbReference type="AlphaFoldDB" id="A0A1V0B5Q7"/>
<feature type="domain" description="NusG-like N-terminal" evidence="5">
    <location>
        <begin position="6"/>
        <end position="105"/>
    </location>
</feature>
<dbReference type="SMART" id="SM00738">
    <property type="entry name" value="NGN"/>
    <property type="match status" value="1"/>
</dbReference>
<dbReference type="SUPFAM" id="SSF50104">
    <property type="entry name" value="Translation proteins SH3-like domain"/>
    <property type="match status" value="1"/>
</dbReference>
<dbReference type="STRING" id="1931241.BVH74_11120"/>
<dbReference type="NCBIfam" id="TIGR01955">
    <property type="entry name" value="RfaH"/>
    <property type="match status" value="1"/>
</dbReference>
<dbReference type="GO" id="GO:0001073">
    <property type="term" value="F:transcription antitermination factor activity, DNA binding"/>
    <property type="evidence" value="ECO:0007669"/>
    <property type="project" value="UniProtKB-UniRule"/>
</dbReference>
<dbReference type="Pfam" id="PF02357">
    <property type="entry name" value="NusG"/>
    <property type="match status" value="1"/>
</dbReference>
<dbReference type="GO" id="GO:0006354">
    <property type="term" value="P:DNA-templated transcription elongation"/>
    <property type="evidence" value="ECO:0007669"/>
    <property type="project" value="InterPro"/>
</dbReference>